<dbReference type="PANTHER" id="PTHR43345:SF2">
    <property type="entry name" value="3-ISOPROPYLMALATE DEHYDRATASE SMALL SUBUNIT 1"/>
    <property type="match status" value="1"/>
</dbReference>
<dbReference type="GO" id="GO:0003861">
    <property type="term" value="F:3-isopropylmalate dehydratase activity"/>
    <property type="evidence" value="ECO:0007669"/>
    <property type="project" value="UniProtKB-UniRule"/>
</dbReference>
<reference evidence="5 6" key="1">
    <citation type="journal article" date="2016" name="Nat. Commun.">
        <title>Thousands of microbial genomes shed light on interconnected biogeochemical processes in an aquifer system.</title>
        <authorList>
            <person name="Anantharaman K."/>
            <person name="Brown C.T."/>
            <person name="Hug L.A."/>
            <person name="Sharon I."/>
            <person name="Castelle C.J."/>
            <person name="Probst A.J."/>
            <person name="Thomas B.C."/>
            <person name="Singh A."/>
            <person name="Wilkins M.J."/>
            <person name="Karaoz U."/>
            <person name="Brodie E.L."/>
            <person name="Williams K.H."/>
            <person name="Hubbard S.S."/>
            <person name="Banfield J.F."/>
        </authorList>
    </citation>
    <scope>NUCLEOTIDE SEQUENCE [LARGE SCALE GENOMIC DNA]</scope>
</reference>
<dbReference type="InterPro" id="IPR050075">
    <property type="entry name" value="LeuD"/>
</dbReference>
<dbReference type="Proteomes" id="UP000177187">
    <property type="component" value="Unassembled WGS sequence"/>
</dbReference>
<evidence type="ECO:0000313" key="5">
    <source>
        <dbReference type="EMBL" id="OGD79068.1"/>
    </source>
</evidence>
<organism evidence="5 6">
    <name type="scientific">Candidatus Coatesbacteria bacterium RBG_13_66_14</name>
    <dbReference type="NCBI Taxonomy" id="1817816"/>
    <lineage>
        <taxon>Bacteria</taxon>
        <taxon>Candidatus Coatesiibacteriota</taxon>
    </lineage>
</organism>
<dbReference type="STRING" id="1817816.A2Y64_06695"/>
<feature type="domain" description="Aconitase A/isopropylmalate dehydratase small subunit swivel" evidence="4">
    <location>
        <begin position="51"/>
        <end position="100"/>
    </location>
</feature>
<gene>
    <name evidence="3 5" type="primary">leuD</name>
    <name evidence="5" type="ORF">A2Y64_06695</name>
</gene>
<dbReference type="InterPro" id="IPR033940">
    <property type="entry name" value="IPMI_Swivel"/>
</dbReference>
<keyword evidence="3" id="KW-0028">Amino-acid biosynthesis</keyword>
<evidence type="ECO:0000313" key="6">
    <source>
        <dbReference type="Proteomes" id="UP000177187"/>
    </source>
</evidence>
<dbReference type="CDD" id="cd01577">
    <property type="entry name" value="IPMI_Swivel"/>
    <property type="match status" value="1"/>
</dbReference>
<dbReference type="InterPro" id="IPR011827">
    <property type="entry name" value="LeuD_type2/HacB/DmdB"/>
</dbReference>
<dbReference type="UniPathway" id="UPA00048">
    <property type="reaction ID" value="UER00071"/>
</dbReference>
<dbReference type="PANTHER" id="PTHR43345">
    <property type="entry name" value="3-ISOPROPYLMALATE DEHYDRATASE SMALL SUBUNIT 2-RELATED-RELATED"/>
    <property type="match status" value="1"/>
</dbReference>
<evidence type="ECO:0000259" key="4">
    <source>
        <dbReference type="Pfam" id="PF00694"/>
    </source>
</evidence>
<dbReference type="Gene3D" id="3.20.19.10">
    <property type="entry name" value="Aconitase, domain 4"/>
    <property type="match status" value="1"/>
</dbReference>
<evidence type="ECO:0000256" key="3">
    <source>
        <dbReference type="HAMAP-Rule" id="MF_01032"/>
    </source>
</evidence>
<keyword evidence="3" id="KW-0100">Branched-chain amino acid biosynthesis</keyword>
<dbReference type="EMBL" id="MFAF01000016">
    <property type="protein sequence ID" value="OGD79068.1"/>
    <property type="molecule type" value="Genomic_DNA"/>
</dbReference>
<accession>A0A1F5FHE1</accession>
<keyword evidence="3" id="KW-0432">Leucine biosynthesis</keyword>
<dbReference type="InterPro" id="IPR000573">
    <property type="entry name" value="AconitaseA/IPMdHydase_ssu_swvl"/>
</dbReference>
<dbReference type="GO" id="GO:0009098">
    <property type="term" value="P:L-leucine biosynthetic process"/>
    <property type="evidence" value="ECO:0007669"/>
    <property type="project" value="UniProtKB-UniRule"/>
</dbReference>
<dbReference type="SUPFAM" id="SSF52016">
    <property type="entry name" value="LeuD/IlvD-like"/>
    <property type="match status" value="1"/>
</dbReference>
<evidence type="ECO:0000256" key="1">
    <source>
        <dbReference type="ARBA" id="ARBA00009869"/>
    </source>
</evidence>
<dbReference type="AlphaFoldDB" id="A0A1F5FHE1"/>
<dbReference type="InterPro" id="IPR015928">
    <property type="entry name" value="Aconitase/3IPM_dehydase_swvl"/>
</dbReference>
<dbReference type="NCBIfam" id="TIGR02087">
    <property type="entry name" value="LEUD_arch"/>
    <property type="match status" value="1"/>
</dbReference>
<sequence>MFRGRVWVVGDDIDTDQIYHGQYLPLTDPSEMAAHALEFVPGKEGFVAQVKAGDILVTGKNFGCGSSREHAVLCLKHAGVACIVAESFSRIFYRNAVNLGYPVLECPGIVSAVAEGDEVEVDTDSGEVTDLVTGKGAIGVPLSDVEAEISRAGGLLEYIRTRQP</sequence>
<protein>
    <recommendedName>
        <fullName evidence="3">3-isopropylmalate dehydratase small subunit</fullName>
        <ecNumber evidence="3">4.2.1.33</ecNumber>
    </recommendedName>
    <alternativeName>
        <fullName evidence="3">Alpha-IPM isomerase</fullName>
        <shortName evidence="3">IPMI</shortName>
    </alternativeName>
    <alternativeName>
        <fullName evidence="3">Isopropylmalate isomerase</fullName>
    </alternativeName>
</protein>
<comment type="similarity">
    <text evidence="1 3">Belongs to the LeuD family. LeuD type 2 subfamily.</text>
</comment>
<comment type="catalytic activity">
    <reaction evidence="3">
        <text>(2R,3S)-3-isopropylmalate = (2S)-2-isopropylmalate</text>
        <dbReference type="Rhea" id="RHEA:32287"/>
        <dbReference type="ChEBI" id="CHEBI:1178"/>
        <dbReference type="ChEBI" id="CHEBI:35121"/>
        <dbReference type="EC" id="4.2.1.33"/>
    </reaction>
</comment>
<proteinExistence type="inferred from homology"/>
<comment type="caution">
    <text evidence="5">The sequence shown here is derived from an EMBL/GenBank/DDBJ whole genome shotgun (WGS) entry which is preliminary data.</text>
</comment>
<dbReference type="EC" id="4.2.1.33" evidence="3"/>
<comment type="subunit">
    <text evidence="3">Heterodimer of LeuC and LeuD.</text>
</comment>
<keyword evidence="2 3" id="KW-0456">Lyase</keyword>
<dbReference type="HAMAP" id="MF_01032">
    <property type="entry name" value="LeuD_type2"/>
    <property type="match status" value="1"/>
</dbReference>
<comment type="function">
    <text evidence="3">Catalyzes the isomerization between 2-isopropylmalate and 3-isopropylmalate, via the formation of 2-isopropylmaleate.</text>
</comment>
<name>A0A1F5FHE1_9BACT</name>
<evidence type="ECO:0000256" key="2">
    <source>
        <dbReference type="ARBA" id="ARBA00023239"/>
    </source>
</evidence>
<dbReference type="Pfam" id="PF00694">
    <property type="entry name" value="Aconitase_C"/>
    <property type="match status" value="1"/>
</dbReference>
<comment type="pathway">
    <text evidence="3">Amino-acid biosynthesis; L-leucine biosynthesis; L-leucine from 3-methyl-2-oxobutanoate: step 2/4.</text>
</comment>